<evidence type="ECO:0000313" key="4">
    <source>
        <dbReference type="Proteomes" id="UP000606889"/>
    </source>
</evidence>
<gene>
    <name evidence="3" type="ORF">H8S18_08930</name>
</gene>
<feature type="transmembrane region" description="Helical" evidence="1">
    <location>
        <begin position="309"/>
        <end position="331"/>
    </location>
</feature>
<dbReference type="GO" id="GO:0016301">
    <property type="term" value="F:kinase activity"/>
    <property type="evidence" value="ECO:0007669"/>
    <property type="project" value="UniProtKB-KW"/>
</dbReference>
<protein>
    <submittedName>
        <fullName evidence="3">Histidine kinase</fullName>
    </submittedName>
</protein>
<proteinExistence type="predicted"/>
<evidence type="ECO:0000259" key="2">
    <source>
        <dbReference type="Pfam" id="PF06580"/>
    </source>
</evidence>
<dbReference type="Proteomes" id="UP000606889">
    <property type="component" value="Unassembled WGS sequence"/>
</dbReference>
<dbReference type="SUPFAM" id="SSF55874">
    <property type="entry name" value="ATPase domain of HSP90 chaperone/DNA topoisomerase II/histidine kinase"/>
    <property type="match status" value="1"/>
</dbReference>
<keyword evidence="4" id="KW-1185">Reference proteome</keyword>
<reference evidence="3 4" key="1">
    <citation type="submission" date="2020-08" db="EMBL/GenBank/DDBJ databases">
        <title>Genome public.</title>
        <authorList>
            <person name="Liu C."/>
            <person name="Sun Q."/>
        </authorList>
    </citation>
    <scope>NUCLEOTIDE SEQUENCE [LARGE SCALE GENOMIC DNA]</scope>
    <source>
        <strain evidence="3 4">NSJ-35</strain>
    </source>
</reference>
<dbReference type="InterPro" id="IPR036890">
    <property type="entry name" value="HATPase_C_sf"/>
</dbReference>
<dbReference type="Gene3D" id="6.10.340.10">
    <property type="match status" value="1"/>
</dbReference>
<evidence type="ECO:0000256" key="1">
    <source>
        <dbReference type="SAM" id="Phobius"/>
    </source>
</evidence>
<dbReference type="Gene3D" id="3.30.565.10">
    <property type="entry name" value="Histidine kinase-like ATPase, C-terminal domain"/>
    <property type="match status" value="1"/>
</dbReference>
<keyword evidence="1" id="KW-1133">Transmembrane helix</keyword>
<keyword evidence="1" id="KW-0472">Membrane</keyword>
<dbReference type="InterPro" id="IPR050640">
    <property type="entry name" value="Bact_2-comp_sensor_kinase"/>
</dbReference>
<keyword evidence="3" id="KW-0808">Transferase</keyword>
<name>A0ABR7EHE2_9FIRM</name>
<dbReference type="RefSeq" id="WP_186857962.1">
    <property type="nucleotide sequence ID" value="NZ_JACOON010000004.1"/>
</dbReference>
<dbReference type="PANTHER" id="PTHR34220">
    <property type="entry name" value="SENSOR HISTIDINE KINASE YPDA"/>
    <property type="match status" value="1"/>
</dbReference>
<dbReference type="EMBL" id="JACOON010000004">
    <property type="protein sequence ID" value="MBC5648459.1"/>
    <property type="molecule type" value="Genomic_DNA"/>
</dbReference>
<comment type="caution">
    <text evidence="3">The sequence shown here is derived from an EMBL/GenBank/DDBJ whole genome shotgun (WGS) entry which is preliminary data.</text>
</comment>
<feature type="transmembrane region" description="Helical" evidence="1">
    <location>
        <begin position="7"/>
        <end position="32"/>
    </location>
</feature>
<organism evidence="3 4">
    <name type="scientific">Christensenella tenuis</name>
    <dbReference type="NCBI Taxonomy" id="2763033"/>
    <lineage>
        <taxon>Bacteria</taxon>
        <taxon>Bacillati</taxon>
        <taxon>Bacillota</taxon>
        <taxon>Clostridia</taxon>
        <taxon>Christensenellales</taxon>
        <taxon>Christensenellaceae</taxon>
        <taxon>Christensenella</taxon>
    </lineage>
</organism>
<feature type="domain" description="Signal transduction histidine kinase internal region" evidence="2">
    <location>
        <begin position="398"/>
        <end position="473"/>
    </location>
</feature>
<accession>A0ABR7EHE2</accession>
<keyword evidence="1" id="KW-0812">Transmembrane</keyword>
<keyword evidence="3" id="KW-0418">Kinase</keyword>
<sequence>MKARSRSIFYTIFISFFLVLMLFLVTFCVFYYNDESKQMKSLMFSMLTTRAEDISETLDQKINQMEMVSAELAASKEIANGLDYLAGASKGSIESPVFYERDGTVTQLREKLLSYTGSRKGADQINVYLKNGAEISSGLNNELRMISGEKLQKLSQMENGSGSRYVYFSGFNEELSRYYLSDIGKYFITFLYEDQNAGGKDGALVEIQKSIFQVIGSVVYYQPIYEENIYLFDKFGNQIYPLKQDGGYAPYFEAVQATGQDAELLFQNPETGREEYLIYNYSPYTGFYTVFAMDRQRLVFSIYNNFLQFLPFVIVILGVAVILSLMIARFLSRPINRIYRYVKETDFGSPDMRALPEIQTSVVELNTLTKAFKLLQTKLREGNDRQLVLQQQEMQSKMLSLQSQMNPHFLYNSLATIQAMAEEDMTDEIVIMCQTTSRILRYISSDKERMVPLRDEIAHTHDFLQCMYIRYDGDLSYEVHIPREMEEILIPKLCVQLLVENSVKFTTQTKPPWHISIMGTVDNRGDEKIWLLSVKDNGPGFTKEKQEEIYDKIAQIDATNLLPSLELKGMGLLNIYIRLKFSYKDQFIFYIKNTAPRGCEIIIGGKYE</sequence>
<dbReference type="Pfam" id="PF06580">
    <property type="entry name" value="His_kinase"/>
    <property type="match status" value="1"/>
</dbReference>
<evidence type="ECO:0000313" key="3">
    <source>
        <dbReference type="EMBL" id="MBC5648459.1"/>
    </source>
</evidence>
<dbReference type="PANTHER" id="PTHR34220:SF7">
    <property type="entry name" value="SENSOR HISTIDINE KINASE YPDA"/>
    <property type="match status" value="1"/>
</dbReference>
<dbReference type="InterPro" id="IPR010559">
    <property type="entry name" value="Sig_transdc_His_kin_internal"/>
</dbReference>